<accession>A0A151GPX3</accession>
<feature type="compositionally biased region" description="Low complexity" evidence="1">
    <location>
        <begin position="18"/>
        <end position="35"/>
    </location>
</feature>
<dbReference type="EMBL" id="LAYC01000001">
    <property type="protein sequence ID" value="KYK59146.1"/>
    <property type="molecule type" value="Genomic_DNA"/>
</dbReference>
<keyword evidence="3" id="KW-1185">Reference proteome</keyword>
<feature type="compositionally biased region" description="Polar residues" evidence="1">
    <location>
        <begin position="219"/>
        <end position="230"/>
    </location>
</feature>
<reference evidence="2 3" key="1">
    <citation type="journal article" date="2016" name="Sci. Rep.">
        <title>Insights into Adaptations to a Near-Obligate Nematode Endoparasitic Lifestyle from the Finished Genome of Drechmeria coniospora.</title>
        <authorList>
            <person name="Zhang L."/>
            <person name="Zhou Z."/>
            <person name="Guo Q."/>
            <person name="Fokkens L."/>
            <person name="Miskei M."/>
            <person name="Pocsi I."/>
            <person name="Zhang W."/>
            <person name="Chen M."/>
            <person name="Wang L."/>
            <person name="Sun Y."/>
            <person name="Donzelli B.G."/>
            <person name="Gibson D.M."/>
            <person name="Nelson D.R."/>
            <person name="Luo J.G."/>
            <person name="Rep M."/>
            <person name="Liu H."/>
            <person name="Yang S."/>
            <person name="Wang J."/>
            <person name="Krasnoff S.B."/>
            <person name="Xu Y."/>
            <person name="Molnar I."/>
            <person name="Lin M."/>
        </authorList>
    </citation>
    <scope>NUCLEOTIDE SEQUENCE [LARGE SCALE GENOMIC DNA]</scope>
    <source>
        <strain evidence="2 3">ARSEF 6962</strain>
    </source>
</reference>
<feature type="region of interest" description="Disordered" evidence="1">
    <location>
        <begin position="216"/>
        <end position="248"/>
    </location>
</feature>
<sequence length="248" mass="27329">MTADGMVSTLTISRTMNDATGGTMDDTTTDAITDSDTNHHGRRTRGERCDHGRQTISTSADGCFQVQASPLVIGSSLDGVTCCTTRSGGEREFVMLTTGLPFGMALRQFAFYREQFTEFTPPPPTITVVLFRGPAYPVPRCTLGAIPRESWCIRAGGNLRLRTFDRRHAPLRFTRARHDRCGTDVAVARRERIGQWLCRKADALVRERVGIDRNELLTRSHQQARSSPFASTPRRIAPSPSPPPPAPG</sequence>
<dbReference type="Proteomes" id="UP000076580">
    <property type="component" value="Chromosome 01"/>
</dbReference>
<dbReference type="AlphaFoldDB" id="A0A151GPX3"/>
<comment type="caution">
    <text evidence="2">The sequence shown here is derived from an EMBL/GenBank/DDBJ whole genome shotgun (WGS) entry which is preliminary data.</text>
</comment>
<dbReference type="InParanoid" id="A0A151GPX3"/>
<feature type="region of interest" description="Disordered" evidence="1">
    <location>
        <begin position="18"/>
        <end position="50"/>
    </location>
</feature>
<evidence type="ECO:0000256" key="1">
    <source>
        <dbReference type="SAM" id="MobiDB-lite"/>
    </source>
</evidence>
<evidence type="ECO:0000313" key="2">
    <source>
        <dbReference type="EMBL" id="KYK59146.1"/>
    </source>
</evidence>
<feature type="compositionally biased region" description="Pro residues" evidence="1">
    <location>
        <begin position="239"/>
        <end position="248"/>
    </location>
</feature>
<feature type="compositionally biased region" description="Basic and acidic residues" evidence="1">
    <location>
        <begin position="36"/>
        <end position="50"/>
    </location>
</feature>
<name>A0A151GPX3_DRECN</name>
<dbReference type="GeneID" id="63712919"/>
<proteinExistence type="predicted"/>
<protein>
    <submittedName>
        <fullName evidence="2">Uncharacterized protein</fullName>
    </submittedName>
</protein>
<organism evidence="2 3">
    <name type="scientific">Drechmeria coniospora</name>
    <name type="common">Nematophagous fungus</name>
    <name type="synonym">Meria coniospora</name>
    <dbReference type="NCBI Taxonomy" id="98403"/>
    <lineage>
        <taxon>Eukaryota</taxon>
        <taxon>Fungi</taxon>
        <taxon>Dikarya</taxon>
        <taxon>Ascomycota</taxon>
        <taxon>Pezizomycotina</taxon>
        <taxon>Sordariomycetes</taxon>
        <taxon>Hypocreomycetidae</taxon>
        <taxon>Hypocreales</taxon>
        <taxon>Ophiocordycipitaceae</taxon>
        <taxon>Drechmeria</taxon>
    </lineage>
</organism>
<dbReference type="RefSeq" id="XP_040658498.1">
    <property type="nucleotide sequence ID" value="XM_040797615.1"/>
</dbReference>
<gene>
    <name evidence="2" type="ORF">DCS_00276</name>
</gene>
<evidence type="ECO:0000313" key="3">
    <source>
        <dbReference type="Proteomes" id="UP000076580"/>
    </source>
</evidence>